<dbReference type="Proteomes" id="UP000280296">
    <property type="component" value="Unassembled WGS sequence"/>
</dbReference>
<dbReference type="GO" id="GO:0015099">
    <property type="term" value="F:nickel cation transmembrane transporter activity"/>
    <property type="evidence" value="ECO:0007669"/>
    <property type="project" value="TreeGrafter"/>
</dbReference>
<dbReference type="InterPro" id="IPR051224">
    <property type="entry name" value="NiCoT_RcnA"/>
</dbReference>
<sequence>MWSSTSSAGRWRSSIAPTPPAPSADRPRTLASLPLTLLVATVLLQAIAAPSGAHDIPDERVDRALQVVLEPTILRLSYELCLSEWTLFQDLKRLAPDRSAGAPIDLLEGYAELVAPLNAKGLLVEVQGVELPLRVGRVEVEVEQHPRLTFHFEADVPSRGRLRIRDTNYLSSFGTGRLAFRVAPGIVQEGFDGAEDLEDVPEIPSWALSDEEQERTRQVEVDYRPTDRDKPIETIQTPSVPDSPSSNSASPTASSPSGDRLTRLFWDPAERTTPFLLLAAMLLGAAHAVQPGHGKTAIVGASLPGRHPIGRGLLLAGSAAVSHVTVAVLLAIVAVVLVPAAFDRIDAVLTRAIGLVLGIVGAWRIGRALDGSASSPEGPGLRVETTRDAILSGLAIGAIPCWDAVLLLALAWAAGQAAFGVLLVVSFSVGASATLLGVALASGAFRTAARRLASSSRMERSMGMVGGLLLAGIGAFLFLG</sequence>
<feature type="compositionally biased region" description="Low complexity" evidence="1">
    <location>
        <begin position="1"/>
        <end position="16"/>
    </location>
</feature>
<dbReference type="GO" id="GO:0046583">
    <property type="term" value="F:monoatomic cation efflux transmembrane transporter activity"/>
    <property type="evidence" value="ECO:0007669"/>
    <property type="project" value="TreeGrafter"/>
</dbReference>
<evidence type="ECO:0008006" key="5">
    <source>
        <dbReference type="Google" id="ProtNLM"/>
    </source>
</evidence>
<feature type="compositionally biased region" description="Basic and acidic residues" evidence="1">
    <location>
        <begin position="214"/>
        <end position="232"/>
    </location>
</feature>
<dbReference type="AlphaFoldDB" id="A0A432MM52"/>
<dbReference type="GO" id="GO:0005886">
    <property type="term" value="C:plasma membrane"/>
    <property type="evidence" value="ECO:0007669"/>
    <property type="project" value="UniProtKB-SubCell"/>
</dbReference>
<dbReference type="EMBL" id="RYZH01000010">
    <property type="protein sequence ID" value="RUL88501.1"/>
    <property type="molecule type" value="Genomic_DNA"/>
</dbReference>
<organism evidence="3 4">
    <name type="scientific">Tautonia sociabilis</name>
    <dbReference type="NCBI Taxonomy" id="2080755"/>
    <lineage>
        <taxon>Bacteria</taxon>
        <taxon>Pseudomonadati</taxon>
        <taxon>Planctomycetota</taxon>
        <taxon>Planctomycetia</taxon>
        <taxon>Isosphaerales</taxon>
        <taxon>Isosphaeraceae</taxon>
        <taxon>Tautonia</taxon>
    </lineage>
</organism>
<evidence type="ECO:0000256" key="1">
    <source>
        <dbReference type="SAM" id="MobiDB-lite"/>
    </source>
</evidence>
<dbReference type="GO" id="GO:0010045">
    <property type="term" value="P:response to nickel cation"/>
    <property type="evidence" value="ECO:0007669"/>
    <property type="project" value="TreeGrafter"/>
</dbReference>
<feature type="transmembrane region" description="Helical" evidence="2">
    <location>
        <begin position="313"/>
        <end position="342"/>
    </location>
</feature>
<evidence type="ECO:0000313" key="3">
    <source>
        <dbReference type="EMBL" id="RUL88501.1"/>
    </source>
</evidence>
<proteinExistence type="predicted"/>
<name>A0A432MM52_9BACT</name>
<dbReference type="RefSeq" id="WP_126724635.1">
    <property type="nucleotide sequence ID" value="NZ_RYZH01000010.1"/>
</dbReference>
<reference evidence="3 4" key="1">
    <citation type="submission" date="2018-12" db="EMBL/GenBank/DDBJ databases">
        <authorList>
            <person name="Toschakov S.V."/>
        </authorList>
    </citation>
    <scope>NUCLEOTIDE SEQUENCE [LARGE SCALE GENOMIC DNA]</scope>
    <source>
        <strain evidence="3 4">GM2012</strain>
    </source>
</reference>
<keyword evidence="4" id="KW-1185">Reference proteome</keyword>
<accession>A0A432MM52</accession>
<feature type="transmembrane region" description="Helical" evidence="2">
    <location>
        <begin position="419"/>
        <end position="441"/>
    </location>
</feature>
<evidence type="ECO:0000256" key="2">
    <source>
        <dbReference type="SAM" id="Phobius"/>
    </source>
</evidence>
<gene>
    <name evidence="3" type="ORF">TsocGM_07250</name>
</gene>
<reference evidence="3 4" key="2">
    <citation type="submission" date="2019-01" db="EMBL/GenBank/DDBJ databases">
        <title>Tautonia sociabilis, a novel thermotolerant planctomycete of Isosphaeraceae family, isolated from a 4000 m deep subterranean habitat.</title>
        <authorList>
            <person name="Kovaleva O.L."/>
            <person name="Elcheninov A.G."/>
            <person name="Van Heerden E."/>
            <person name="Toshchakov S.V."/>
            <person name="Novikov A."/>
            <person name="Bonch-Osmolovskaya E.A."/>
            <person name="Kublanov I.V."/>
        </authorList>
    </citation>
    <scope>NUCLEOTIDE SEQUENCE [LARGE SCALE GENOMIC DNA]</scope>
    <source>
        <strain evidence="3 4">GM2012</strain>
    </source>
</reference>
<dbReference type="OrthoDB" id="273426at2"/>
<comment type="caution">
    <text evidence="3">The sequence shown here is derived from an EMBL/GenBank/DDBJ whole genome shotgun (WGS) entry which is preliminary data.</text>
</comment>
<dbReference type="GO" id="GO:0006824">
    <property type="term" value="P:cobalt ion transport"/>
    <property type="evidence" value="ECO:0007669"/>
    <property type="project" value="UniProtKB-KW"/>
</dbReference>
<keyword evidence="2" id="KW-0472">Membrane</keyword>
<feature type="region of interest" description="Disordered" evidence="1">
    <location>
        <begin position="204"/>
        <end position="261"/>
    </location>
</feature>
<dbReference type="PANTHER" id="PTHR40659">
    <property type="entry name" value="NICKEL/COBALT EFFLUX SYSTEM RCNA"/>
    <property type="match status" value="1"/>
</dbReference>
<dbReference type="GO" id="GO:0032025">
    <property type="term" value="P:response to cobalt ion"/>
    <property type="evidence" value="ECO:0007669"/>
    <property type="project" value="TreeGrafter"/>
</dbReference>
<keyword evidence="2" id="KW-1133">Transmembrane helix</keyword>
<dbReference type="PANTHER" id="PTHR40659:SF1">
    <property type="entry name" value="NICKEL_COBALT EFFLUX SYSTEM RCNA"/>
    <property type="match status" value="1"/>
</dbReference>
<keyword evidence="2" id="KW-0812">Transmembrane</keyword>
<feature type="transmembrane region" description="Helical" evidence="2">
    <location>
        <begin position="462"/>
        <end position="479"/>
    </location>
</feature>
<feature type="transmembrane region" description="Helical" evidence="2">
    <location>
        <begin position="390"/>
        <end position="413"/>
    </location>
</feature>
<feature type="transmembrane region" description="Helical" evidence="2">
    <location>
        <begin position="348"/>
        <end position="369"/>
    </location>
</feature>
<protein>
    <recommendedName>
        <fullName evidence="5">Nickel/cobalt efflux system</fullName>
    </recommendedName>
</protein>
<feature type="compositionally biased region" description="Low complexity" evidence="1">
    <location>
        <begin position="238"/>
        <end position="257"/>
    </location>
</feature>
<feature type="region of interest" description="Disordered" evidence="1">
    <location>
        <begin position="1"/>
        <end position="26"/>
    </location>
</feature>
<evidence type="ECO:0000313" key="4">
    <source>
        <dbReference type="Proteomes" id="UP000280296"/>
    </source>
</evidence>